<proteinExistence type="predicted"/>
<sequence>MKLHVLLCAVIAERYATRAKRIHEARMYARLDMSLPFDVRHLQREADYFYVGWVVPGKFPSINHTCTWLSYMPIGTYQEDRKYARQCFKDTTPTIYSETCYFPTVSSFWWGKSIPLTSKLNVITEKYYISLVSSNITLKSYHLGPVDHRLDLRHHMPPRPWKIHSSLSSKLNITTTLHGKQSIFVWYKPLFWAVHLTGYKITLTLDKTISQPIKSTLLFPVSPCNSPEGIYGFQPTITDNLPFPTPEDLQFYHID</sequence>
<gene>
    <name evidence="1" type="ORF">DSO57_1034260</name>
</gene>
<comment type="caution">
    <text evidence="1">The sequence shown here is derived from an EMBL/GenBank/DDBJ whole genome shotgun (WGS) entry which is preliminary data.</text>
</comment>
<evidence type="ECO:0000313" key="1">
    <source>
        <dbReference type="EMBL" id="KAJ9056332.1"/>
    </source>
</evidence>
<dbReference type="Proteomes" id="UP001165960">
    <property type="component" value="Unassembled WGS sequence"/>
</dbReference>
<keyword evidence="2" id="KW-1185">Reference proteome</keyword>
<accession>A0ACC2S1T1</accession>
<evidence type="ECO:0000313" key="2">
    <source>
        <dbReference type="Proteomes" id="UP001165960"/>
    </source>
</evidence>
<dbReference type="EMBL" id="QTSX02005962">
    <property type="protein sequence ID" value="KAJ9056332.1"/>
    <property type="molecule type" value="Genomic_DNA"/>
</dbReference>
<protein>
    <submittedName>
        <fullName evidence="1">Uncharacterized protein</fullName>
    </submittedName>
</protein>
<name>A0ACC2S1T1_9FUNG</name>
<reference evidence="1" key="1">
    <citation type="submission" date="2022-04" db="EMBL/GenBank/DDBJ databases">
        <title>Genome of the entomopathogenic fungus Entomophthora muscae.</title>
        <authorList>
            <person name="Elya C."/>
            <person name="Lovett B.R."/>
            <person name="Lee E."/>
            <person name="Macias A.M."/>
            <person name="Hajek A.E."/>
            <person name="De Bivort B.L."/>
            <person name="Kasson M.T."/>
            <person name="De Fine Licht H.H."/>
            <person name="Stajich J.E."/>
        </authorList>
    </citation>
    <scope>NUCLEOTIDE SEQUENCE</scope>
    <source>
        <strain evidence="1">Berkeley</strain>
    </source>
</reference>
<organism evidence="1 2">
    <name type="scientific">Entomophthora muscae</name>
    <dbReference type="NCBI Taxonomy" id="34485"/>
    <lineage>
        <taxon>Eukaryota</taxon>
        <taxon>Fungi</taxon>
        <taxon>Fungi incertae sedis</taxon>
        <taxon>Zoopagomycota</taxon>
        <taxon>Entomophthoromycotina</taxon>
        <taxon>Entomophthoromycetes</taxon>
        <taxon>Entomophthorales</taxon>
        <taxon>Entomophthoraceae</taxon>
        <taxon>Entomophthora</taxon>
    </lineage>
</organism>